<evidence type="ECO:0000313" key="2">
    <source>
        <dbReference type="Proteomes" id="UP000305067"/>
    </source>
</evidence>
<gene>
    <name evidence="1" type="ORF">BDV98DRAFT_598726</name>
</gene>
<reference evidence="1 2" key="1">
    <citation type="journal article" date="2019" name="Nat. Ecol. Evol.">
        <title>Megaphylogeny resolves global patterns of mushroom evolution.</title>
        <authorList>
            <person name="Varga T."/>
            <person name="Krizsan K."/>
            <person name="Foldi C."/>
            <person name="Dima B."/>
            <person name="Sanchez-Garcia M."/>
            <person name="Sanchez-Ramirez S."/>
            <person name="Szollosi G.J."/>
            <person name="Szarkandi J.G."/>
            <person name="Papp V."/>
            <person name="Albert L."/>
            <person name="Andreopoulos W."/>
            <person name="Angelini C."/>
            <person name="Antonin V."/>
            <person name="Barry K.W."/>
            <person name="Bougher N.L."/>
            <person name="Buchanan P."/>
            <person name="Buyck B."/>
            <person name="Bense V."/>
            <person name="Catcheside P."/>
            <person name="Chovatia M."/>
            <person name="Cooper J."/>
            <person name="Damon W."/>
            <person name="Desjardin D."/>
            <person name="Finy P."/>
            <person name="Geml J."/>
            <person name="Haridas S."/>
            <person name="Hughes K."/>
            <person name="Justo A."/>
            <person name="Karasinski D."/>
            <person name="Kautmanova I."/>
            <person name="Kiss B."/>
            <person name="Kocsube S."/>
            <person name="Kotiranta H."/>
            <person name="LaButti K.M."/>
            <person name="Lechner B.E."/>
            <person name="Liimatainen K."/>
            <person name="Lipzen A."/>
            <person name="Lukacs Z."/>
            <person name="Mihaltcheva S."/>
            <person name="Morgado L.N."/>
            <person name="Niskanen T."/>
            <person name="Noordeloos M.E."/>
            <person name="Ohm R.A."/>
            <person name="Ortiz-Santana B."/>
            <person name="Ovrebo C."/>
            <person name="Racz N."/>
            <person name="Riley R."/>
            <person name="Savchenko A."/>
            <person name="Shiryaev A."/>
            <person name="Soop K."/>
            <person name="Spirin V."/>
            <person name="Szebenyi C."/>
            <person name="Tomsovsky M."/>
            <person name="Tulloss R.E."/>
            <person name="Uehling J."/>
            <person name="Grigoriev I.V."/>
            <person name="Vagvolgyi C."/>
            <person name="Papp T."/>
            <person name="Martin F.M."/>
            <person name="Miettinen O."/>
            <person name="Hibbett D.S."/>
            <person name="Nagy L.G."/>
        </authorList>
    </citation>
    <scope>NUCLEOTIDE SEQUENCE [LARGE SCALE GENOMIC DNA]</scope>
    <source>
        <strain evidence="1 2">CBS 309.79</strain>
    </source>
</reference>
<sequence length="456" mass="51451">MSLTLTSVSETDVSIQDILRQCTSLKNLVLDPSDFDEDFVQTETPVSFPQLTSLVFGSTQWSYKGAPDIETAGLLKSLYVPALTDLSVFGSDVALLEAALCIEASMDQLQEKTHQCFLLSTRTLQAYCDPSTFSSAPLCTPAFRNALQLIGRTYPEKQAKKFRKRYPDFVNALFSFALRSRREADISQIERSLKNCHCRESWLEEYTPTALRYLHTTYPHPTFGPSPYPVLAYTLGLIFVQARALFKGLHSTTLHNAASKNGEGKRQYKGLQQMIFYLVGEGVRYTVSSSFMWYKRTQYPIITGLVLSCLIHSPSRFIPDFLAHSDAVPVYTSSLQRFINSQQPKNAILTFHAYYEADDLQMLLATLCYVFINRQLVFTESSALPKYLGNSAHSLYNAIIGFVRLNGDEQYITRLRLLIGESYEDDVGLTLLVAFAQAIRDSMSEIELASWPIFSQ</sequence>
<keyword evidence="2" id="KW-1185">Reference proteome</keyword>
<dbReference type="Proteomes" id="UP000305067">
    <property type="component" value="Unassembled WGS sequence"/>
</dbReference>
<proteinExistence type="predicted"/>
<organism evidence="1 2">
    <name type="scientific">Pterulicium gracile</name>
    <dbReference type="NCBI Taxonomy" id="1884261"/>
    <lineage>
        <taxon>Eukaryota</taxon>
        <taxon>Fungi</taxon>
        <taxon>Dikarya</taxon>
        <taxon>Basidiomycota</taxon>
        <taxon>Agaricomycotina</taxon>
        <taxon>Agaricomycetes</taxon>
        <taxon>Agaricomycetidae</taxon>
        <taxon>Agaricales</taxon>
        <taxon>Pleurotineae</taxon>
        <taxon>Pterulaceae</taxon>
        <taxon>Pterulicium</taxon>
    </lineage>
</organism>
<evidence type="ECO:0000313" key="1">
    <source>
        <dbReference type="EMBL" id="TFK95313.1"/>
    </source>
</evidence>
<dbReference type="EMBL" id="ML178893">
    <property type="protein sequence ID" value="TFK95313.1"/>
    <property type="molecule type" value="Genomic_DNA"/>
</dbReference>
<dbReference type="AlphaFoldDB" id="A0A5C3QA29"/>
<accession>A0A5C3QA29</accession>
<protein>
    <submittedName>
        <fullName evidence="1">Uncharacterized protein</fullName>
    </submittedName>
</protein>
<name>A0A5C3QA29_9AGAR</name>